<dbReference type="NCBIfam" id="NF005560">
    <property type="entry name" value="PRK07233.1"/>
    <property type="match status" value="1"/>
</dbReference>
<evidence type="ECO:0000313" key="2">
    <source>
        <dbReference type="EMBL" id="KKN33788.1"/>
    </source>
</evidence>
<gene>
    <name evidence="2" type="ORF">LCGC14_0800210</name>
</gene>
<protein>
    <recommendedName>
        <fullName evidence="1">Amine oxidase domain-containing protein</fullName>
    </recommendedName>
</protein>
<dbReference type="SUPFAM" id="SSF51905">
    <property type="entry name" value="FAD/NAD(P)-binding domain"/>
    <property type="match status" value="1"/>
</dbReference>
<dbReference type="GO" id="GO:0016491">
    <property type="term" value="F:oxidoreductase activity"/>
    <property type="evidence" value="ECO:0007669"/>
    <property type="project" value="InterPro"/>
</dbReference>
<dbReference type="PANTHER" id="PTHR42923">
    <property type="entry name" value="PROTOPORPHYRINOGEN OXIDASE"/>
    <property type="match status" value="1"/>
</dbReference>
<dbReference type="InterPro" id="IPR036188">
    <property type="entry name" value="FAD/NAD-bd_sf"/>
</dbReference>
<name>A0A0F9SX25_9ZZZZ</name>
<dbReference type="Pfam" id="PF01593">
    <property type="entry name" value="Amino_oxidase"/>
    <property type="match status" value="1"/>
</dbReference>
<dbReference type="PANTHER" id="PTHR42923:SF46">
    <property type="entry name" value="AMINE OXIDASE"/>
    <property type="match status" value="1"/>
</dbReference>
<dbReference type="InterPro" id="IPR002937">
    <property type="entry name" value="Amino_oxidase"/>
</dbReference>
<accession>A0A0F9SX25</accession>
<dbReference type="InterPro" id="IPR050464">
    <property type="entry name" value="Zeta_carotene_desat/Oxidored"/>
</dbReference>
<feature type="domain" description="Amine oxidase" evidence="1">
    <location>
        <begin position="2"/>
        <end position="390"/>
    </location>
</feature>
<organism evidence="2">
    <name type="scientific">marine sediment metagenome</name>
    <dbReference type="NCBI Taxonomy" id="412755"/>
    <lineage>
        <taxon>unclassified sequences</taxon>
        <taxon>metagenomes</taxon>
        <taxon>ecological metagenomes</taxon>
    </lineage>
</organism>
<comment type="caution">
    <text evidence="2">The sequence shown here is derived from an EMBL/GenBank/DDBJ whole genome shotgun (WGS) entry which is preliminary data.</text>
</comment>
<proteinExistence type="predicted"/>
<reference evidence="2" key="1">
    <citation type="journal article" date="2015" name="Nature">
        <title>Complex archaea that bridge the gap between prokaryotes and eukaryotes.</title>
        <authorList>
            <person name="Spang A."/>
            <person name="Saw J.H."/>
            <person name="Jorgensen S.L."/>
            <person name="Zaremba-Niedzwiedzka K."/>
            <person name="Martijn J."/>
            <person name="Lind A.E."/>
            <person name="van Eijk R."/>
            <person name="Schleper C."/>
            <person name="Guy L."/>
            <person name="Ettema T.J."/>
        </authorList>
    </citation>
    <scope>NUCLEOTIDE SEQUENCE</scope>
</reference>
<evidence type="ECO:0000259" key="1">
    <source>
        <dbReference type="Pfam" id="PF01593"/>
    </source>
</evidence>
<dbReference type="Gene3D" id="3.50.50.60">
    <property type="entry name" value="FAD/NAD(P)-binding domain"/>
    <property type="match status" value="1"/>
</dbReference>
<dbReference type="AlphaFoldDB" id="A0A0F9SX25"/>
<dbReference type="EMBL" id="LAZR01002151">
    <property type="protein sequence ID" value="KKN33788.1"/>
    <property type="molecule type" value="Genomic_DNA"/>
</dbReference>
<sequence length="420" mass="48780">MTLAYRLAKKGFNVSVFEKEETLGGLARIVPFENASIEAYYHHIFNNDVDVIELIDELNLSDKLVWKFSKMGLFYQGKLYPFGKPMDLFGLDFLSLVDKFKFGLNIVYLQRKRTGKKFDGVPASHWLKKYSSKKVFQTVWEPLLKQKFEEESSEISMAWFWGKMRTRGASRRKFGSKEQLGYITGSFGVLIEALKEKIIQYGGQIHCNSEVCEFVISNDDVSEIITNKGKTSFDIVINTLPIPVFLGITPHLPSEYRKKLSAIKYKAVVCLLLELDRPLSDLYWTNISSTDFPFGVVVEHTNCFDDEKYNGKKVIYFSKYLNTDQELYHFSEEHLLNSFLPYITKINPKFETSWIRDIKAFRDEYAQPIMKTNYLNILPDFQTPIKNLYLGTIAQIYPEDRGLNYSVRLGNRIANHIIYD</sequence>